<accession>A0A7J8W5A7</accession>
<name>A0A7J8W5A7_9ROSI</name>
<comment type="caution">
    <text evidence="1">The sequence shown here is derived from an EMBL/GenBank/DDBJ whole genome shotgun (WGS) entry which is preliminary data.</text>
</comment>
<evidence type="ECO:0000313" key="2">
    <source>
        <dbReference type="Proteomes" id="UP000593573"/>
    </source>
</evidence>
<sequence length="59" mass="5997">MLAVACLQFGGDGNEGGEGGEVVGSKCGKGEGGEVVGSKVVRVREVVVRLLAVKVVRVR</sequence>
<protein>
    <submittedName>
        <fullName evidence="1">Uncharacterized protein</fullName>
    </submittedName>
</protein>
<dbReference type="EMBL" id="JABFAB010234936">
    <property type="protein sequence ID" value="MBA0670030.1"/>
    <property type="molecule type" value="Genomic_DNA"/>
</dbReference>
<gene>
    <name evidence="1" type="ORF">Goklo_007296</name>
</gene>
<dbReference type="Proteomes" id="UP000593573">
    <property type="component" value="Unassembled WGS sequence"/>
</dbReference>
<organism evidence="1 2">
    <name type="scientific">Gossypium klotzschianum</name>
    <dbReference type="NCBI Taxonomy" id="34286"/>
    <lineage>
        <taxon>Eukaryota</taxon>
        <taxon>Viridiplantae</taxon>
        <taxon>Streptophyta</taxon>
        <taxon>Embryophyta</taxon>
        <taxon>Tracheophyta</taxon>
        <taxon>Spermatophyta</taxon>
        <taxon>Magnoliopsida</taxon>
        <taxon>eudicotyledons</taxon>
        <taxon>Gunneridae</taxon>
        <taxon>Pentapetalae</taxon>
        <taxon>rosids</taxon>
        <taxon>malvids</taxon>
        <taxon>Malvales</taxon>
        <taxon>Malvaceae</taxon>
        <taxon>Malvoideae</taxon>
        <taxon>Gossypium</taxon>
    </lineage>
</organism>
<evidence type="ECO:0000313" key="1">
    <source>
        <dbReference type="EMBL" id="MBA0670030.1"/>
    </source>
</evidence>
<proteinExistence type="predicted"/>
<dbReference type="AlphaFoldDB" id="A0A7J8W5A7"/>
<keyword evidence="2" id="KW-1185">Reference proteome</keyword>
<reference evidence="1 2" key="1">
    <citation type="journal article" date="2019" name="Genome Biol. Evol.">
        <title>Insights into the evolution of the New World diploid cottons (Gossypium, subgenus Houzingenia) based on genome sequencing.</title>
        <authorList>
            <person name="Grover C.E."/>
            <person name="Arick M.A. 2nd"/>
            <person name="Thrash A."/>
            <person name="Conover J.L."/>
            <person name="Sanders W.S."/>
            <person name="Peterson D.G."/>
            <person name="Frelichowski J.E."/>
            <person name="Scheffler J.A."/>
            <person name="Scheffler B.E."/>
            <person name="Wendel J.F."/>
        </authorList>
    </citation>
    <scope>NUCLEOTIDE SEQUENCE [LARGE SCALE GENOMIC DNA]</scope>
    <source>
        <strain evidence="1">57</strain>
        <tissue evidence="1">Leaf</tissue>
    </source>
</reference>